<organism evidence="3 4">
    <name type="scientific">Fodinicola feengrottensis</name>
    <dbReference type="NCBI Taxonomy" id="435914"/>
    <lineage>
        <taxon>Bacteria</taxon>
        <taxon>Bacillati</taxon>
        <taxon>Actinomycetota</taxon>
        <taxon>Actinomycetes</taxon>
        <taxon>Mycobacteriales</taxon>
        <taxon>Fodinicola</taxon>
    </lineage>
</organism>
<dbReference type="RefSeq" id="WP_344309533.1">
    <property type="nucleotide sequence ID" value="NZ_BAAANY010000008.1"/>
</dbReference>
<dbReference type="PANTHER" id="PTHR13847">
    <property type="entry name" value="SARCOSINE DEHYDROGENASE-RELATED"/>
    <property type="match status" value="1"/>
</dbReference>
<dbReference type="Gene3D" id="3.30.9.10">
    <property type="entry name" value="D-Amino Acid Oxidase, subunit A, domain 2"/>
    <property type="match status" value="1"/>
</dbReference>
<proteinExistence type="predicted"/>
<evidence type="ECO:0000259" key="2">
    <source>
        <dbReference type="Pfam" id="PF01266"/>
    </source>
</evidence>
<dbReference type="EMBL" id="BAAANY010000008">
    <property type="protein sequence ID" value="GAA1672425.1"/>
    <property type="molecule type" value="Genomic_DNA"/>
</dbReference>
<sequence length="395" mass="41678">MDTAQVVIVGGGLEGLAIAWALAERGVTDIVVLERNTLCSGGTAKSSSVVRCHYGVPSLAAMAWHGIEVFAHAEDVLGADVGYRDVGYAVGVGEQNLAALRDNLAMQRSLGIQVEEITPADMSALWPTMFVGDFSAFALEPRGGVGDAYRTGMAYAAAARRHGVRIMQHATAVTLATGADDRVKGVETAAGHRIETDTIVLANGAWATALTTPLGIDLPVRAQRAQIVMVTSGEQLGAAPVVSDLVGLQYFRVEHSGEVLVGNSDHSSPEYTDPDTYRDHADAGTVEVVAQKLTHRFPAWSQPGVVNSYAGCYDVTPDYNPVIGPAPVPGLFLAVGFSGHGFKLAPAVGRLVADLLLDGASSDPAVDHQDFRFSRFADGRPLLSTHRYVGATEMR</sequence>
<evidence type="ECO:0000313" key="3">
    <source>
        <dbReference type="EMBL" id="GAA1672425.1"/>
    </source>
</evidence>
<comment type="caution">
    <text evidence="3">The sequence shown here is derived from an EMBL/GenBank/DDBJ whole genome shotgun (WGS) entry which is preliminary data.</text>
</comment>
<dbReference type="Pfam" id="PF01266">
    <property type="entry name" value="DAO"/>
    <property type="match status" value="1"/>
</dbReference>
<protein>
    <submittedName>
        <fullName evidence="3">FAD-binding oxidoreductase</fullName>
    </submittedName>
</protein>
<accession>A0ABN2GKE6</accession>
<keyword evidence="1" id="KW-0560">Oxidoreductase</keyword>
<feature type="domain" description="FAD dependent oxidoreductase" evidence="2">
    <location>
        <begin position="6"/>
        <end position="355"/>
    </location>
</feature>
<dbReference type="PANTHER" id="PTHR13847:SF287">
    <property type="entry name" value="FAD-DEPENDENT OXIDOREDUCTASE DOMAIN-CONTAINING PROTEIN 1"/>
    <property type="match status" value="1"/>
</dbReference>
<evidence type="ECO:0000313" key="4">
    <source>
        <dbReference type="Proteomes" id="UP001500618"/>
    </source>
</evidence>
<name>A0ABN2GKE6_9ACTN</name>
<keyword evidence="4" id="KW-1185">Reference proteome</keyword>
<dbReference type="SUPFAM" id="SSF51905">
    <property type="entry name" value="FAD/NAD(P)-binding domain"/>
    <property type="match status" value="1"/>
</dbReference>
<dbReference type="InterPro" id="IPR006076">
    <property type="entry name" value="FAD-dep_OxRdtase"/>
</dbReference>
<reference evidence="3 4" key="1">
    <citation type="journal article" date="2019" name="Int. J. Syst. Evol. Microbiol.">
        <title>The Global Catalogue of Microorganisms (GCM) 10K type strain sequencing project: providing services to taxonomists for standard genome sequencing and annotation.</title>
        <authorList>
            <consortium name="The Broad Institute Genomics Platform"/>
            <consortium name="The Broad Institute Genome Sequencing Center for Infectious Disease"/>
            <person name="Wu L."/>
            <person name="Ma J."/>
        </authorList>
    </citation>
    <scope>NUCLEOTIDE SEQUENCE [LARGE SCALE GENOMIC DNA]</scope>
    <source>
        <strain evidence="3 4">JCM 14718</strain>
    </source>
</reference>
<dbReference type="Gene3D" id="3.50.50.60">
    <property type="entry name" value="FAD/NAD(P)-binding domain"/>
    <property type="match status" value="1"/>
</dbReference>
<evidence type="ECO:0000256" key="1">
    <source>
        <dbReference type="ARBA" id="ARBA00023002"/>
    </source>
</evidence>
<gene>
    <name evidence="3" type="ORF">GCM10009765_22240</name>
</gene>
<dbReference type="Proteomes" id="UP001500618">
    <property type="component" value="Unassembled WGS sequence"/>
</dbReference>
<dbReference type="InterPro" id="IPR036188">
    <property type="entry name" value="FAD/NAD-bd_sf"/>
</dbReference>